<dbReference type="AlphaFoldDB" id="A0AAG5CN72"/>
<dbReference type="EnsemblMetazoa" id="ENSAATROPT000228">
    <property type="protein sequence ID" value="ENSAATROPP000216"/>
    <property type="gene ID" value="ENSAATROPG000184"/>
</dbReference>
<evidence type="ECO:0000313" key="2">
    <source>
        <dbReference type="Proteomes" id="UP000075880"/>
    </source>
</evidence>
<name>A0AAG5CN72_ANOAO</name>
<reference evidence="1" key="1">
    <citation type="submission" date="2024-04" db="UniProtKB">
        <authorList>
            <consortium name="EnsemblMetazoa"/>
        </authorList>
    </citation>
    <scope>IDENTIFICATION</scope>
    <source>
        <strain evidence="1">EBRO</strain>
    </source>
</reference>
<accession>A0AAG5CN72</accession>
<dbReference type="Proteomes" id="UP000075880">
    <property type="component" value="Unassembled WGS sequence"/>
</dbReference>
<evidence type="ECO:0000313" key="1">
    <source>
        <dbReference type="EnsemblMetazoa" id="ENSAATROPP000216"/>
    </source>
</evidence>
<protein>
    <submittedName>
        <fullName evidence="1">Uncharacterized protein</fullName>
    </submittedName>
</protein>
<organism evidence="1 2">
    <name type="scientific">Anopheles atroparvus</name>
    <name type="common">European mosquito</name>
    <dbReference type="NCBI Taxonomy" id="41427"/>
    <lineage>
        <taxon>Eukaryota</taxon>
        <taxon>Metazoa</taxon>
        <taxon>Ecdysozoa</taxon>
        <taxon>Arthropoda</taxon>
        <taxon>Hexapoda</taxon>
        <taxon>Insecta</taxon>
        <taxon>Pterygota</taxon>
        <taxon>Neoptera</taxon>
        <taxon>Endopterygota</taxon>
        <taxon>Diptera</taxon>
        <taxon>Nematocera</taxon>
        <taxon>Culicoidea</taxon>
        <taxon>Culicidae</taxon>
        <taxon>Anophelinae</taxon>
        <taxon>Anopheles</taxon>
    </lineage>
</organism>
<keyword evidence="2" id="KW-1185">Reference proteome</keyword>
<proteinExistence type="predicted"/>
<sequence length="38" mass="4620">MPTIPTKYLTANQRLADRNDVFTAWFYEWINCSKQQIR</sequence>